<evidence type="ECO:0000313" key="1">
    <source>
        <dbReference type="Proteomes" id="UP000887579"/>
    </source>
</evidence>
<organism evidence="1 2">
    <name type="scientific">Panagrolaimus sp. ES5</name>
    <dbReference type="NCBI Taxonomy" id="591445"/>
    <lineage>
        <taxon>Eukaryota</taxon>
        <taxon>Metazoa</taxon>
        <taxon>Ecdysozoa</taxon>
        <taxon>Nematoda</taxon>
        <taxon>Chromadorea</taxon>
        <taxon>Rhabditida</taxon>
        <taxon>Tylenchina</taxon>
        <taxon>Panagrolaimomorpha</taxon>
        <taxon>Panagrolaimoidea</taxon>
        <taxon>Panagrolaimidae</taxon>
        <taxon>Panagrolaimus</taxon>
    </lineage>
</organism>
<proteinExistence type="predicted"/>
<reference evidence="2" key="1">
    <citation type="submission" date="2022-11" db="UniProtKB">
        <authorList>
            <consortium name="WormBaseParasite"/>
        </authorList>
    </citation>
    <scope>IDENTIFICATION</scope>
</reference>
<sequence length="846" mass="94564">MAYFLDWKNTHFHDDQMLSALCITQYRLLKEKNELYNPNLEEPKYFDWCPWLSMVGILHINSLHNLHDARDNFRDGVIAPDKEDGMNNVPVYHFDGEQFQQTNLRLMTDLQNIISLIKVDDATFVSNLPSIRRQIAINIHGIQDFYAHTNWVELGYTNIISQLGFKNVMSQIPVANGAKCKECEKTDMTAEELEEYTKLNNSWIYKPLLEHIHSLIDFKLDRVYVCRNNTINNGVTSGYYGAELGNAQKSQGQCSHGVLKIYSFFKVFPTFETLAMKKKIALLGGTDSSAGQSAKGGISKDADTLFFAPHYYNHEAAAKLATTASIEYFANLRSSILDDDKFGQILGLKVPNSIAIMIDTTGSMQYSIEAAKTAAKNLVISSNSSNLFYLIPVNDPDYGPVLTYTNVTDMVNMIDTLDADGGGDTPEQQFPALLQTLLTVRQSTPIYVFTDSTSHHQELLPQIQKLAASKKIAITFMMTGENGFVKSFGNFTQKPILGQELDTDTISTIDDYKSLSLGTGGIYLLTNNENINSTSKVVSQTNWQTLIFENIQYQANQTWSFPVDDTTLKVQVVIVANLNSYLSYLNISLFASGIDLMKNNNTVLLNLTTIRAYEFDATDFSTWTLNINNLYSYYGYTVTIRASSTFDSKMTIIDTSGAILAGQPLATSSYNFFFDCSDCKNIDKVNFKSCQSNLPILINNNTVSKMNNRNEWYVTNVTFPVSTQVCIEIFGQTKGSKLFQRLVQEKLFVSTVSIELNIVSNNASYGSVFPQQNTSIIYNLANTGTQNDTFGVTVTTSNLNFKIWNFNNTVFVPSNGSINGLIIITADGSIGDFTTIGVGNLKYKKI</sequence>
<name>A0AC34F135_9BILA</name>
<accession>A0AC34F135</accession>
<dbReference type="WBParaSite" id="ES5_v2.g10664.t1">
    <property type="protein sequence ID" value="ES5_v2.g10664.t1"/>
    <property type="gene ID" value="ES5_v2.g10664"/>
</dbReference>
<protein>
    <submittedName>
        <fullName evidence="2">VWFA domain-containing protein</fullName>
    </submittedName>
</protein>
<dbReference type="Proteomes" id="UP000887579">
    <property type="component" value="Unplaced"/>
</dbReference>
<evidence type="ECO:0000313" key="2">
    <source>
        <dbReference type="WBParaSite" id="ES5_v2.g10664.t1"/>
    </source>
</evidence>